<dbReference type="EMBL" id="JAENIJ010000003">
    <property type="protein sequence ID" value="MBK1881255.1"/>
    <property type="molecule type" value="Genomic_DNA"/>
</dbReference>
<dbReference type="GO" id="GO:0016301">
    <property type="term" value="F:kinase activity"/>
    <property type="evidence" value="ECO:0007669"/>
    <property type="project" value="UniProtKB-UniRule"/>
</dbReference>
<dbReference type="Pfam" id="PF03881">
    <property type="entry name" value="Fructosamin_kin"/>
    <property type="match status" value="1"/>
</dbReference>
<dbReference type="InterPro" id="IPR011009">
    <property type="entry name" value="Kinase-like_dom_sf"/>
</dbReference>
<dbReference type="PANTHER" id="PTHR12149">
    <property type="entry name" value="FRUCTOSAMINE 3 KINASE-RELATED PROTEIN"/>
    <property type="match status" value="1"/>
</dbReference>
<sequence length="283" mass="31585">MADDADHLIAAQLGADLQRVTPVGGGCIHAARRMDLDDGRTLFVKSGAGHLAKLLQAEAHGLKLLSPHIRVPRLIDQRQLPDHGYWIALEWLDLTIESRASKRDLGEQLRQLHAVTSDEYGLAENNFIGTTPQDNTRSKDWTEFFIEHRIKPQWRLAAAAGFFQFDRLGRIITAIRDRLEAHSPLPALLHGDLWSGNFGSLTDGSAVVFDPAPYFGDPETDLAMMELFGPPLDPDFLQGYGDPAVGRDQRKPIYDLYHALNHVNLFGSGYQSMVERCLHRLGC</sequence>
<dbReference type="AlphaFoldDB" id="A0A934VUL3"/>
<dbReference type="SUPFAM" id="SSF56112">
    <property type="entry name" value="Protein kinase-like (PK-like)"/>
    <property type="match status" value="1"/>
</dbReference>
<accession>A0A934VUL3</accession>
<dbReference type="InterPro" id="IPR016477">
    <property type="entry name" value="Fructo-/Ketosamine-3-kinase"/>
</dbReference>
<reference evidence="3" key="1">
    <citation type="submission" date="2021-01" db="EMBL/GenBank/DDBJ databases">
        <title>Modified the classification status of verrucomicrobia.</title>
        <authorList>
            <person name="Feng X."/>
        </authorList>
    </citation>
    <scope>NUCLEOTIDE SEQUENCE</scope>
    <source>
        <strain evidence="3">KCTC 22041</strain>
    </source>
</reference>
<dbReference type="Proteomes" id="UP000603141">
    <property type="component" value="Unassembled WGS sequence"/>
</dbReference>
<gene>
    <name evidence="3" type="ORF">JIN85_02445</name>
</gene>
<evidence type="ECO:0000256" key="2">
    <source>
        <dbReference type="PIRNR" id="PIRNR006221"/>
    </source>
</evidence>
<protein>
    <submittedName>
        <fullName evidence="3">Fructosamine kinase family protein</fullName>
    </submittedName>
</protein>
<dbReference type="Gene3D" id="3.90.1200.10">
    <property type="match status" value="1"/>
</dbReference>
<comment type="caution">
    <text evidence="3">The sequence shown here is derived from an EMBL/GenBank/DDBJ whole genome shotgun (WGS) entry which is preliminary data.</text>
</comment>
<comment type="similarity">
    <text evidence="1 2">Belongs to the fructosamine kinase family.</text>
</comment>
<dbReference type="PANTHER" id="PTHR12149:SF8">
    <property type="entry name" value="PROTEIN-RIBULOSAMINE 3-KINASE"/>
    <property type="match status" value="1"/>
</dbReference>
<proteinExistence type="inferred from homology"/>
<evidence type="ECO:0000313" key="4">
    <source>
        <dbReference type="Proteomes" id="UP000603141"/>
    </source>
</evidence>
<organism evidence="3 4">
    <name type="scientific">Luteolibacter pohnpeiensis</name>
    <dbReference type="NCBI Taxonomy" id="454153"/>
    <lineage>
        <taxon>Bacteria</taxon>
        <taxon>Pseudomonadati</taxon>
        <taxon>Verrucomicrobiota</taxon>
        <taxon>Verrucomicrobiia</taxon>
        <taxon>Verrucomicrobiales</taxon>
        <taxon>Verrucomicrobiaceae</taxon>
        <taxon>Luteolibacter</taxon>
    </lineage>
</organism>
<name>A0A934VUL3_9BACT</name>
<keyword evidence="2" id="KW-0808">Transferase</keyword>
<dbReference type="Gene3D" id="3.30.200.20">
    <property type="entry name" value="Phosphorylase Kinase, domain 1"/>
    <property type="match status" value="1"/>
</dbReference>
<keyword evidence="4" id="KW-1185">Reference proteome</keyword>
<dbReference type="PIRSF" id="PIRSF006221">
    <property type="entry name" value="Ketosamine-3-kinase"/>
    <property type="match status" value="1"/>
</dbReference>
<keyword evidence="2 3" id="KW-0418">Kinase</keyword>
<evidence type="ECO:0000313" key="3">
    <source>
        <dbReference type="EMBL" id="MBK1881255.1"/>
    </source>
</evidence>
<dbReference type="RefSeq" id="WP_200267293.1">
    <property type="nucleotide sequence ID" value="NZ_JAENIJ010000003.1"/>
</dbReference>
<evidence type="ECO:0000256" key="1">
    <source>
        <dbReference type="ARBA" id="ARBA00009460"/>
    </source>
</evidence>